<accession>A0A0Q3MRE0</accession>
<dbReference type="Proteomes" id="UP000051836">
    <property type="component" value="Unassembled WGS sequence"/>
</dbReference>
<dbReference type="GO" id="GO:0006164">
    <property type="term" value="P:purine nucleotide biosynthetic process"/>
    <property type="evidence" value="ECO:0007669"/>
    <property type="project" value="TreeGrafter"/>
</dbReference>
<evidence type="ECO:0000259" key="1">
    <source>
        <dbReference type="Pfam" id="PF22689"/>
    </source>
</evidence>
<dbReference type="STRING" id="12930.A0A0Q3MRE0"/>
<dbReference type="InterPro" id="IPR055181">
    <property type="entry name" value="FGAR-AT_PurM_N-like"/>
</dbReference>
<dbReference type="GO" id="GO:0005737">
    <property type="term" value="C:cytoplasm"/>
    <property type="evidence" value="ECO:0007669"/>
    <property type="project" value="TreeGrafter"/>
</dbReference>
<dbReference type="Gene3D" id="3.30.1330.10">
    <property type="entry name" value="PurM-like, N-terminal domain"/>
    <property type="match status" value="1"/>
</dbReference>
<evidence type="ECO:0000313" key="3">
    <source>
        <dbReference type="Proteomes" id="UP000051836"/>
    </source>
</evidence>
<keyword evidence="3" id="KW-1185">Reference proteome</keyword>
<dbReference type="SUPFAM" id="SSF55326">
    <property type="entry name" value="PurM N-terminal domain-like"/>
    <property type="match status" value="1"/>
</dbReference>
<name>A0A0Q3MRE0_AMAAE</name>
<comment type="caution">
    <text evidence="2">The sequence shown here is derived from an EMBL/GenBank/DDBJ whole genome shotgun (WGS) entry which is preliminary data.</text>
</comment>
<dbReference type="PANTHER" id="PTHR10099:SF1">
    <property type="entry name" value="PHOSPHORIBOSYLFORMYLGLYCINAMIDINE SYNTHASE"/>
    <property type="match status" value="1"/>
</dbReference>
<organism evidence="2 3">
    <name type="scientific">Amazona aestiva</name>
    <name type="common">Blue-fronted Amazon parrot</name>
    <dbReference type="NCBI Taxonomy" id="12930"/>
    <lineage>
        <taxon>Eukaryota</taxon>
        <taxon>Metazoa</taxon>
        <taxon>Chordata</taxon>
        <taxon>Craniata</taxon>
        <taxon>Vertebrata</taxon>
        <taxon>Euteleostomi</taxon>
        <taxon>Archelosauria</taxon>
        <taxon>Archosauria</taxon>
        <taxon>Dinosauria</taxon>
        <taxon>Saurischia</taxon>
        <taxon>Theropoda</taxon>
        <taxon>Coelurosauria</taxon>
        <taxon>Aves</taxon>
        <taxon>Neognathae</taxon>
        <taxon>Neoaves</taxon>
        <taxon>Telluraves</taxon>
        <taxon>Australaves</taxon>
        <taxon>Psittaciformes</taxon>
        <taxon>Psittacidae</taxon>
        <taxon>Amazona</taxon>
    </lineage>
</organism>
<dbReference type="PANTHER" id="PTHR10099">
    <property type="entry name" value="PHOSPHORIBOSYLFORMYLGLYCINAMIDINE SYNTHASE"/>
    <property type="match status" value="1"/>
</dbReference>
<dbReference type="Pfam" id="PF22689">
    <property type="entry name" value="FGAR-AT_PurM_N-like"/>
    <property type="match status" value="1"/>
</dbReference>
<evidence type="ECO:0000313" key="2">
    <source>
        <dbReference type="EMBL" id="KQK85032.1"/>
    </source>
</evidence>
<proteinExistence type="predicted"/>
<feature type="domain" description="FGAR-AT PurM N-terminal-like" evidence="1">
    <location>
        <begin position="20"/>
        <end position="104"/>
    </location>
</feature>
<dbReference type="EMBL" id="LMAW01000894">
    <property type="protein sequence ID" value="KQK85032.1"/>
    <property type="molecule type" value="Genomic_DNA"/>
</dbReference>
<reference evidence="2 3" key="1">
    <citation type="submission" date="2015-10" db="EMBL/GenBank/DDBJ databases">
        <authorList>
            <person name="Gilbert D.G."/>
        </authorList>
    </citation>
    <scope>NUCLEOTIDE SEQUENCE [LARGE SCALE GENOMIC DNA]</scope>
    <source>
        <strain evidence="2">FVVF132</strain>
    </source>
</reference>
<dbReference type="OrthoDB" id="9396062at2759"/>
<dbReference type="InterPro" id="IPR036921">
    <property type="entry name" value="PurM-like_N_sf"/>
</dbReference>
<dbReference type="GO" id="GO:0004642">
    <property type="term" value="F:phosphoribosylformylglycinamidine synthase activity"/>
    <property type="evidence" value="ECO:0007669"/>
    <property type="project" value="TreeGrafter"/>
</dbReference>
<protein>
    <recommendedName>
        <fullName evidence="1">FGAR-AT PurM N-terminal-like domain-containing protein</fullName>
    </recommendedName>
</protein>
<sequence length="212" mass="22627">MGAVGAGALERVLRLPAVASKHYLTNKVDYSVTGLVAQKECVGPWHTPLADVAVVALSHLDTVGAATAMGEETIKGLLDPGVGTHLALTEAFTNLVFASVTDLRVSGDGGDLGAVRDGGRCHHQHQPMANGEHNRAGTQLRHLRLHGAQCSHQVVVTQVPWCHCGHQVIVTQEPWSHHGHGCHSDHTHMRRGPCSCHQGHSHPMAIEGDGRR</sequence>
<dbReference type="AlphaFoldDB" id="A0A0Q3MRE0"/>
<gene>
    <name evidence="2" type="ORF">AAES_42933</name>
</gene>